<dbReference type="InterPro" id="IPR001519">
    <property type="entry name" value="Ferritin"/>
</dbReference>
<feature type="binding site" evidence="7">
    <location>
        <position position="152"/>
    </location>
    <ligand>
        <name>Fe cation</name>
        <dbReference type="ChEBI" id="CHEBI:24875"/>
        <label>1</label>
    </ligand>
</feature>
<keyword evidence="8" id="KW-0963">Cytoplasm</keyword>
<dbReference type="SUPFAM" id="SSF47240">
    <property type="entry name" value="Ferritin-like"/>
    <property type="match status" value="1"/>
</dbReference>
<evidence type="ECO:0000256" key="9">
    <source>
        <dbReference type="SAM" id="Coils"/>
    </source>
</evidence>
<dbReference type="Proteomes" id="UP000185924">
    <property type="component" value="Unassembled WGS sequence"/>
</dbReference>
<dbReference type="GO" id="GO:0006879">
    <property type="term" value="P:intracellular iron ion homeostasis"/>
    <property type="evidence" value="ECO:0007669"/>
    <property type="project" value="UniProtKB-KW"/>
</dbReference>
<dbReference type="STRING" id="1077936.SAMN05421545_2236"/>
<keyword evidence="5 7" id="KW-0408">Iron</keyword>
<gene>
    <name evidence="11" type="ORF">SAMN05421545_2236</name>
</gene>
<dbReference type="GO" id="GO:0042802">
    <property type="term" value="F:identical protein binding"/>
    <property type="evidence" value="ECO:0007669"/>
    <property type="project" value="UniProtKB-ARBA"/>
</dbReference>
<dbReference type="EMBL" id="FTNM01000003">
    <property type="protein sequence ID" value="SIR09073.1"/>
    <property type="molecule type" value="Genomic_DNA"/>
</dbReference>
<dbReference type="InterPro" id="IPR009078">
    <property type="entry name" value="Ferritin-like_SF"/>
</dbReference>
<dbReference type="CDD" id="cd01055">
    <property type="entry name" value="Nonheme_Ferritin"/>
    <property type="match status" value="1"/>
</dbReference>
<evidence type="ECO:0000256" key="6">
    <source>
        <dbReference type="ARBA" id="ARBA00054546"/>
    </source>
</evidence>
<comment type="catalytic activity">
    <reaction evidence="8">
        <text>4 Fe(2+) + O2 + 6 H2O = 4 iron(III) oxide-hydroxide + 12 H(+)</text>
        <dbReference type="Rhea" id="RHEA:11972"/>
        <dbReference type="ChEBI" id="CHEBI:15377"/>
        <dbReference type="ChEBI" id="CHEBI:15378"/>
        <dbReference type="ChEBI" id="CHEBI:15379"/>
        <dbReference type="ChEBI" id="CHEBI:29033"/>
        <dbReference type="ChEBI" id="CHEBI:78619"/>
        <dbReference type="EC" id="1.16.3.2"/>
    </reaction>
</comment>
<comment type="function">
    <text evidence="8">Iron-storage protein.</text>
</comment>
<dbReference type="InterPro" id="IPR012347">
    <property type="entry name" value="Ferritin-like"/>
</dbReference>
<dbReference type="Gene3D" id="1.20.1260.10">
    <property type="match status" value="1"/>
</dbReference>
<dbReference type="PANTHER" id="PTHR11431">
    <property type="entry name" value="FERRITIN"/>
    <property type="match status" value="1"/>
</dbReference>
<dbReference type="InterPro" id="IPR009040">
    <property type="entry name" value="Ferritin-like_diiron"/>
</dbReference>
<evidence type="ECO:0000256" key="8">
    <source>
        <dbReference type="RuleBase" id="RU361145"/>
    </source>
</evidence>
<name>A0A1N6Y3F1_9BACT</name>
<dbReference type="PANTHER" id="PTHR11431:SF127">
    <property type="entry name" value="BACTERIAL NON-HEME FERRITIN"/>
    <property type="match status" value="1"/>
</dbReference>
<dbReference type="GO" id="GO:0005737">
    <property type="term" value="C:cytoplasm"/>
    <property type="evidence" value="ECO:0007669"/>
    <property type="project" value="UniProtKB-SubCell"/>
</dbReference>
<feature type="binding site" evidence="7">
    <location>
        <position position="75"/>
    </location>
    <ligand>
        <name>Fe cation</name>
        <dbReference type="ChEBI" id="CHEBI:24875"/>
        <label>1</label>
    </ligand>
</feature>
<proteinExistence type="inferred from homology"/>
<dbReference type="PROSITE" id="PS50905">
    <property type="entry name" value="FERRITIN_LIKE"/>
    <property type="match status" value="1"/>
</dbReference>
<protein>
    <recommendedName>
        <fullName evidence="8">Ferritin</fullName>
        <ecNumber evidence="8">1.16.3.2</ecNumber>
    </recommendedName>
</protein>
<dbReference type="GO" id="GO:0016491">
    <property type="term" value="F:oxidoreductase activity"/>
    <property type="evidence" value="ECO:0007669"/>
    <property type="project" value="UniProtKB-KW"/>
</dbReference>
<dbReference type="Pfam" id="PF00210">
    <property type="entry name" value="Ferritin"/>
    <property type="match status" value="1"/>
</dbReference>
<comment type="subcellular location">
    <subcellularLocation>
        <location evidence="8">Cytoplasm</location>
    </subcellularLocation>
</comment>
<evidence type="ECO:0000313" key="12">
    <source>
        <dbReference type="Proteomes" id="UP000185924"/>
    </source>
</evidence>
<dbReference type="EC" id="1.16.3.2" evidence="8"/>
<evidence type="ECO:0000256" key="7">
    <source>
        <dbReference type="PIRSR" id="PIRSR601519-1"/>
    </source>
</evidence>
<sequence>MHKVCPGFRTKNTPIPMKDLLRLRTSLTEEIERILNEQIKMEAEASSMYLAMSAWCDRNGFDFSAGYFKKQSDEEREHMLRLFKYVSDMGGRAVSPDISGIQIEFDSFRSVFEQALQQEIAVTQSFNRMADKCMKSKDFVTFTFLQWFLKEQIEEEYVARRALELFDVIGEEGTGQYEIDKRVPKITYEDTYED</sequence>
<feature type="binding site" evidence="7">
    <location>
        <position position="119"/>
    </location>
    <ligand>
        <name>Fe cation</name>
        <dbReference type="ChEBI" id="CHEBI:24875"/>
        <label>1</label>
    </ligand>
</feature>
<evidence type="ECO:0000256" key="2">
    <source>
        <dbReference type="ARBA" id="ARBA00022434"/>
    </source>
</evidence>
<evidence type="ECO:0000256" key="3">
    <source>
        <dbReference type="ARBA" id="ARBA00022723"/>
    </source>
</evidence>
<evidence type="ECO:0000256" key="4">
    <source>
        <dbReference type="ARBA" id="ARBA00023002"/>
    </source>
</evidence>
<accession>A0A1N6Y3F1</accession>
<evidence type="ECO:0000313" key="11">
    <source>
        <dbReference type="EMBL" id="SIR09073.1"/>
    </source>
</evidence>
<evidence type="ECO:0000259" key="10">
    <source>
        <dbReference type="PROSITE" id="PS50905"/>
    </source>
</evidence>
<dbReference type="GO" id="GO:0006826">
    <property type="term" value="P:iron ion transport"/>
    <property type="evidence" value="ECO:0007669"/>
    <property type="project" value="InterPro"/>
</dbReference>
<dbReference type="GO" id="GO:0008199">
    <property type="term" value="F:ferric iron binding"/>
    <property type="evidence" value="ECO:0007669"/>
    <property type="project" value="InterPro"/>
</dbReference>
<organism evidence="11 12">
    <name type="scientific">Pontibacter lucknowensis</name>
    <dbReference type="NCBI Taxonomy" id="1077936"/>
    <lineage>
        <taxon>Bacteria</taxon>
        <taxon>Pseudomonadati</taxon>
        <taxon>Bacteroidota</taxon>
        <taxon>Cytophagia</taxon>
        <taxon>Cytophagales</taxon>
        <taxon>Hymenobacteraceae</taxon>
        <taxon>Pontibacter</taxon>
    </lineage>
</organism>
<dbReference type="GO" id="GO:0008198">
    <property type="term" value="F:ferrous iron binding"/>
    <property type="evidence" value="ECO:0007669"/>
    <property type="project" value="TreeGrafter"/>
</dbReference>
<keyword evidence="4" id="KW-0560">Oxidoreductase</keyword>
<feature type="domain" description="Ferritin-like diiron" evidence="10">
    <location>
        <begin position="25"/>
        <end position="170"/>
    </location>
</feature>
<keyword evidence="9" id="KW-0175">Coiled coil</keyword>
<evidence type="ECO:0000256" key="5">
    <source>
        <dbReference type="ARBA" id="ARBA00023004"/>
    </source>
</evidence>
<feature type="binding site" evidence="7">
    <location>
        <position position="78"/>
    </location>
    <ligand>
        <name>Fe cation</name>
        <dbReference type="ChEBI" id="CHEBI:24875"/>
        <label>1</label>
    </ligand>
</feature>
<dbReference type="InterPro" id="IPR008331">
    <property type="entry name" value="Ferritin_DPS_dom"/>
</dbReference>
<dbReference type="AlphaFoldDB" id="A0A1N6Y3F1"/>
<dbReference type="FunFam" id="1.20.1260.10:FF:000001">
    <property type="entry name" value="Non-heme ferritin"/>
    <property type="match status" value="1"/>
</dbReference>
<keyword evidence="2 8" id="KW-0409">Iron storage</keyword>
<keyword evidence="12" id="KW-1185">Reference proteome</keyword>
<evidence type="ECO:0000256" key="1">
    <source>
        <dbReference type="ARBA" id="ARBA00006950"/>
    </source>
</evidence>
<reference evidence="12" key="1">
    <citation type="submission" date="2017-01" db="EMBL/GenBank/DDBJ databases">
        <authorList>
            <person name="Varghese N."/>
            <person name="Submissions S."/>
        </authorList>
    </citation>
    <scope>NUCLEOTIDE SEQUENCE [LARGE SCALE GENOMIC DNA]</scope>
    <source>
        <strain evidence="12">DM9</strain>
    </source>
</reference>
<feature type="coiled-coil region" evidence="9">
    <location>
        <begin position="17"/>
        <end position="44"/>
    </location>
</feature>
<keyword evidence="3 7" id="KW-0479">Metal-binding</keyword>
<comment type="similarity">
    <text evidence="1 8">Belongs to the ferritin family. Prokaryotic subfamily.</text>
</comment>
<feature type="binding site" evidence="7">
    <location>
        <position position="42"/>
    </location>
    <ligand>
        <name>Fe cation</name>
        <dbReference type="ChEBI" id="CHEBI:24875"/>
        <label>1</label>
    </ligand>
</feature>
<comment type="function">
    <text evidence="6">May alleviate iron toxicity in the presence of oxygen.</text>
</comment>
<dbReference type="InterPro" id="IPR041719">
    <property type="entry name" value="Ferritin_prok"/>
</dbReference>